<dbReference type="InterPro" id="IPR049326">
    <property type="entry name" value="Rhodopsin_dom_fungi"/>
</dbReference>
<feature type="transmembrane region" description="Helical" evidence="6">
    <location>
        <begin position="141"/>
        <end position="162"/>
    </location>
</feature>
<evidence type="ECO:0000313" key="8">
    <source>
        <dbReference type="EMBL" id="KAH7317188.1"/>
    </source>
</evidence>
<gene>
    <name evidence="8" type="ORF">B0I35DRAFT_434703</name>
</gene>
<dbReference type="AlphaFoldDB" id="A0A8K0SQZ0"/>
<dbReference type="PANTHER" id="PTHR33048">
    <property type="entry name" value="PTH11-LIKE INTEGRAL MEMBRANE PROTEIN (AFU_ORTHOLOGUE AFUA_5G11245)"/>
    <property type="match status" value="1"/>
</dbReference>
<proteinExistence type="inferred from homology"/>
<protein>
    <recommendedName>
        <fullName evidence="7">Rhodopsin domain-containing protein</fullName>
    </recommendedName>
</protein>
<feature type="domain" description="Rhodopsin" evidence="7">
    <location>
        <begin position="47"/>
        <end position="276"/>
    </location>
</feature>
<evidence type="ECO:0000256" key="4">
    <source>
        <dbReference type="ARBA" id="ARBA00023136"/>
    </source>
</evidence>
<evidence type="ECO:0000256" key="1">
    <source>
        <dbReference type="ARBA" id="ARBA00004141"/>
    </source>
</evidence>
<keyword evidence="9" id="KW-1185">Reference proteome</keyword>
<keyword evidence="2 6" id="KW-0812">Transmembrane</keyword>
<evidence type="ECO:0000313" key="9">
    <source>
        <dbReference type="Proteomes" id="UP000813444"/>
    </source>
</evidence>
<evidence type="ECO:0000256" key="2">
    <source>
        <dbReference type="ARBA" id="ARBA00022692"/>
    </source>
</evidence>
<reference evidence="8" key="1">
    <citation type="journal article" date="2021" name="Nat. Commun.">
        <title>Genetic determinants of endophytism in the Arabidopsis root mycobiome.</title>
        <authorList>
            <person name="Mesny F."/>
            <person name="Miyauchi S."/>
            <person name="Thiergart T."/>
            <person name="Pickel B."/>
            <person name="Atanasova L."/>
            <person name="Karlsson M."/>
            <person name="Huettel B."/>
            <person name="Barry K.W."/>
            <person name="Haridas S."/>
            <person name="Chen C."/>
            <person name="Bauer D."/>
            <person name="Andreopoulos W."/>
            <person name="Pangilinan J."/>
            <person name="LaButti K."/>
            <person name="Riley R."/>
            <person name="Lipzen A."/>
            <person name="Clum A."/>
            <person name="Drula E."/>
            <person name="Henrissat B."/>
            <person name="Kohler A."/>
            <person name="Grigoriev I.V."/>
            <person name="Martin F.M."/>
            <person name="Hacquard S."/>
        </authorList>
    </citation>
    <scope>NUCLEOTIDE SEQUENCE</scope>
    <source>
        <strain evidence="8">MPI-CAGE-CH-0235</strain>
    </source>
</reference>
<keyword evidence="3 6" id="KW-1133">Transmembrane helix</keyword>
<dbReference type="Proteomes" id="UP000813444">
    <property type="component" value="Unassembled WGS sequence"/>
</dbReference>
<feature type="transmembrane region" description="Helical" evidence="6">
    <location>
        <begin position="174"/>
        <end position="200"/>
    </location>
</feature>
<evidence type="ECO:0000256" key="5">
    <source>
        <dbReference type="ARBA" id="ARBA00038359"/>
    </source>
</evidence>
<evidence type="ECO:0000256" key="3">
    <source>
        <dbReference type="ARBA" id="ARBA00022989"/>
    </source>
</evidence>
<feature type="transmembrane region" description="Helical" evidence="6">
    <location>
        <begin position="212"/>
        <end position="238"/>
    </location>
</feature>
<evidence type="ECO:0000259" key="7">
    <source>
        <dbReference type="Pfam" id="PF20684"/>
    </source>
</evidence>
<comment type="caution">
    <text evidence="8">The sequence shown here is derived from an EMBL/GenBank/DDBJ whole genome shotgun (WGS) entry which is preliminary data.</text>
</comment>
<comment type="similarity">
    <text evidence="5">Belongs to the SAT4 family.</text>
</comment>
<keyword evidence="4 6" id="KW-0472">Membrane</keyword>
<evidence type="ECO:0000256" key="6">
    <source>
        <dbReference type="SAM" id="Phobius"/>
    </source>
</evidence>
<comment type="subcellular location">
    <subcellularLocation>
        <location evidence="1">Membrane</location>
        <topology evidence="1">Multi-pass membrane protein</topology>
    </subcellularLocation>
</comment>
<dbReference type="GO" id="GO:0016020">
    <property type="term" value="C:membrane"/>
    <property type="evidence" value="ECO:0007669"/>
    <property type="project" value="UniProtKB-SubCell"/>
</dbReference>
<dbReference type="Pfam" id="PF20684">
    <property type="entry name" value="Fung_rhodopsin"/>
    <property type="match status" value="1"/>
</dbReference>
<name>A0A8K0SQZ0_9HYPO</name>
<accession>A0A8K0SQZ0</accession>
<dbReference type="PANTHER" id="PTHR33048:SF55">
    <property type="entry name" value="INTEGRAL MEMBRANE PROTEIN"/>
    <property type="match status" value="1"/>
</dbReference>
<organism evidence="8 9">
    <name type="scientific">Stachybotrys elegans</name>
    <dbReference type="NCBI Taxonomy" id="80388"/>
    <lineage>
        <taxon>Eukaryota</taxon>
        <taxon>Fungi</taxon>
        <taxon>Dikarya</taxon>
        <taxon>Ascomycota</taxon>
        <taxon>Pezizomycotina</taxon>
        <taxon>Sordariomycetes</taxon>
        <taxon>Hypocreomycetidae</taxon>
        <taxon>Hypocreales</taxon>
        <taxon>Stachybotryaceae</taxon>
        <taxon>Stachybotrys</taxon>
    </lineage>
</organism>
<sequence>MHMPKSRMISATMDSPVGLWSHTRGRSKTVFLTALVFPVFAVPIVFLRCWTSHVILGKWHLDDTLAVISLVFALGQSIMHCIQSRLGGGDHVSNISPAGLSLLLKTGKYAAGPFYNLTTFFTKASVLAFYLRFSVQRSFHFCVYALTVIVGAYSITNIITVLVLDCHDREACHIIYLIFDVTAALNIAADIAILLLPFWILHPMTISAGRKFAIALVLMAGGFVVAVSIVRLVATIIVDNDPDPTYSWGLTILLSLIESWAGLICACLPCLMPFWARYFPNFTLRRFSLERNQRQLRSIGTSGSAA</sequence>
<dbReference type="OrthoDB" id="5342292at2759"/>
<dbReference type="EMBL" id="JAGPNK010000008">
    <property type="protein sequence ID" value="KAH7317188.1"/>
    <property type="molecule type" value="Genomic_DNA"/>
</dbReference>
<dbReference type="InterPro" id="IPR052337">
    <property type="entry name" value="SAT4-like"/>
</dbReference>
<feature type="transmembrane region" description="Helical" evidence="6">
    <location>
        <begin position="250"/>
        <end position="276"/>
    </location>
</feature>